<dbReference type="PANTHER" id="PTHR21419:SF36">
    <property type="entry name" value="PROTEIN FAM234A-LIKE"/>
    <property type="match status" value="1"/>
</dbReference>
<dbReference type="InterPro" id="IPR045232">
    <property type="entry name" value="FAM234"/>
</dbReference>
<evidence type="ECO:0000259" key="7">
    <source>
        <dbReference type="Pfam" id="PF23727"/>
    </source>
</evidence>
<dbReference type="InterPro" id="IPR055409">
    <property type="entry name" value="Beta-prop_FAM234A_B"/>
</dbReference>
<keyword evidence="4 6" id="KW-0472">Membrane</keyword>
<name>A0A6P4XU30_BRABE</name>
<dbReference type="GeneID" id="109463264"/>
<feature type="region of interest" description="Disordered" evidence="5">
    <location>
        <begin position="626"/>
        <end position="652"/>
    </location>
</feature>
<protein>
    <submittedName>
        <fullName evidence="9">Protein FAM234B-like</fullName>
    </submittedName>
</protein>
<proteinExistence type="predicted"/>
<feature type="region of interest" description="Disordered" evidence="5">
    <location>
        <begin position="507"/>
        <end position="540"/>
    </location>
</feature>
<reference evidence="9" key="1">
    <citation type="submission" date="2025-08" db="UniProtKB">
        <authorList>
            <consortium name="RefSeq"/>
        </authorList>
    </citation>
    <scope>IDENTIFICATION</scope>
    <source>
        <tissue evidence="9">Gonad</tissue>
    </source>
</reference>
<dbReference type="OrthoDB" id="567787at2759"/>
<dbReference type="Pfam" id="PF23727">
    <property type="entry name" value="Beta-prop_FAM234A_B"/>
    <property type="match status" value="2"/>
</dbReference>
<keyword evidence="8" id="KW-1185">Reference proteome</keyword>
<accession>A0A6P4XU30</accession>
<organism evidence="8 9">
    <name type="scientific">Branchiostoma belcheri</name>
    <name type="common">Amphioxus</name>
    <dbReference type="NCBI Taxonomy" id="7741"/>
    <lineage>
        <taxon>Eukaryota</taxon>
        <taxon>Metazoa</taxon>
        <taxon>Chordata</taxon>
        <taxon>Cephalochordata</taxon>
        <taxon>Leptocardii</taxon>
        <taxon>Amphioxiformes</taxon>
        <taxon>Branchiostomatidae</taxon>
        <taxon>Branchiostoma</taxon>
    </lineage>
</organism>
<feature type="transmembrane region" description="Helical" evidence="6">
    <location>
        <begin position="116"/>
        <end position="137"/>
    </location>
</feature>
<evidence type="ECO:0000256" key="3">
    <source>
        <dbReference type="ARBA" id="ARBA00022989"/>
    </source>
</evidence>
<dbReference type="RefSeq" id="XP_019615563.1">
    <property type="nucleotide sequence ID" value="XM_019760004.1"/>
</dbReference>
<sequence length="774" mass="85172">MLLQEPSCYVISLPGESPGFGEGVTTGGLRNLPKYHELPQDVSDGEDTDEEVTITAADFQPGHFLPQGNDKAWTQKDQIELDEIGTQKSNRPSKVIDSELDVQVSSGWLALSRTRIACFLFSLSMCVGFFVAMAIAFPCEEEGTHLQTPPWRVTLSDAASETSVRLYDIDGDGLLDVIVGLGFTALGNISDSCRSLGVDEVSSCAGGIRAYNGATGKQLWHIPTFGEVFLLRCGGLDINADGWEDCLATGRMGLMLAFNPKLGEVLWRVDPTLVDHHWNFYMPQLVPDLDRDGVPDLVAAHGGDLRFKAHEHNRTAGRLVLLSGATGRSLGSWLDMPDGHETYMSVVVHQTRDGSLYALFGSGGETITGEWSSSSKGVILPPVLLDLTRDGVRDIVVSVFDSTVAVLDGETLEEVWTKSFPGTESYSLLAPGFFNNDSTLDIMVRLNKGGWPKYNSSQMLILDGRTGTELWSFPTHGATFSSPLTLRTEDPGRDAFLFWVLGREGPAAQSVQHPGGGSHVRRRRHGGHEEEGHAPSCDAMNMPSQELFLVDRDFARTPIRLVELESIPYYYNYTEEDYRKQKLEEEQRFGPSPDFEDVPLETEEDSTEMDLTEELIAVTDAASLTGRRTAFPANSPDGPTDSSRRQRQRRQDDLTFPVLLCTPMSPNDRTTGAVGDVDGDGTLDYVFIEGRLAFLKDPGGSFLRMDYLMSINKINLNVSLAEAHLVNIQTGQTPPGYQNGTHLLSRNPMGHFHFVPLHQQRWAGYMGQRGDGKV</sequence>
<evidence type="ECO:0000256" key="5">
    <source>
        <dbReference type="SAM" id="MobiDB-lite"/>
    </source>
</evidence>
<keyword evidence="2 6" id="KW-0812">Transmembrane</keyword>
<dbReference type="AlphaFoldDB" id="A0A6P4XU30"/>
<dbReference type="Proteomes" id="UP000515135">
    <property type="component" value="Unplaced"/>
</dbReference>
<dbReference type="SUPFAM" id="SSF69318">
    <property type="entry name" value="Integrin alpha N-terminal domain"/>
    <property type="match status" value="1"/>
</dbReference>
<evidence type="ECO:0000256" key="6">
    <source>
        <dbReference type="SAM" id="Phobius"/>
    </source>
</evidence>
<feature type="domain" description="FAM234A/B beta-propeller" evidence="7">
    <location>
        <begin position="394"/>
        <end position="503"/>
    </location>
</feature>
<feature type="domain" description="FAM234A/B beta-propeller" evidence="7">
    <location>
        <begin position="151"/>
        <end position="363"/>
    </location>
</feature>
<evidence type="ECO:0000256" key="2">
    <source>
        <dbReference type="ARBA" id="ARBA00022692"/>
    </source>
</evidence>
<dbReference type="InterPro" id="IPR015943">
    <property type="entry name" value="WD40/YVTN_repeat-like_dom_sf"/>
</dbReference>
<dbReference type="PANTHER" id="PTHR21419">
    <property type="match status" value="1"/>
</dbReference>
<comment type="subcellular location">
    <subcellularLocation>
        <location evidence="1">Membrane</location>
        <topology evidence="1">Single-pass membrane protein</topology>
    </subcellularLocation>
</comment>
<evidence type="ECO:0000313" key="9">
    <source>
        <dbReference type="RefSeq" id="XP_019615563.1"/>
    </source>
</evidence>
<evidence type="ECO:0000256" key="4">
    <source>
        <dbReference type="ARBA" id="ARBA00023136"/>
    </source>
</evidence>
<keyword evidence="3 6" id="KW-1133">Transmembrane helix</keyword>
<evidence type="ECO:0000313" key="8">
    <source>
        <dbReference type="Proteomes" id="UP000515135"/>
    </source>
</evidence>
<dbReference type="GO" id="GO:0016020">
    <property type="term" value="C:membrane"/>
    <property type="evidence" value="ECO:0007669"/>
    <property type="project" value="UniProtKB-SubCell"/>
</dbReference>
<dbReference type="InterPro" id="IPR028994">
    <property type="entry name" value="Integrin_alpha_N"/>
</dbReference>
<dbReference type="KEGG" id="bbel:109463264"/>
<gene>
    <name evidence="9" type="primary">LOC109463264</name>
</gene>
<dbReference type="Gene3D" id="2.130.10.10">
    <property type="entry name" value="YVTN repeat-like/Quinoprotein amine dehydrogenase"/>
    <property type="match status" value="1"/>
</dbReference>
<evidence type="ECO:0000256" key="1">
    <source>
        <dbReference type="ARBA" id="ARBA00004167"/>
    </source>
</evidence>